<evidence type="ECO:0000313" key="2">
    <source>
        <dbReference type="Proteomes" id="UP000887116"/>
    </source>
</evidence>
<proteinExistence type="predicted"/>
<name>A0A8X6GZY0_TRICU</name>
<organism evidence="1 2">
    <name type="scientific">Trichonephila clavata</name>
    <name type="common">Joro spider</name>
    <name type="synonym">Nephila clavata</name>
    <dbReference type="NCBI Taxonomy" id="2740835"/>
    <lineage>
        <taxon>Eukaryota</taxon>
        <taxon>Metazoa</taxon>
        <taxon>Ecdysozoa</taxon>
        <taxon>Arthropoda</taxon>
        <taxon>Chelicerata</taxon>
        <taxon>Arachnida</taxon>
        <taxon>Araneae</taxon>
        <taxon>Araneomorphae</taxon>
        <taxon>Entelegynae</taxon>
        <taxon>Araneoidea</taxon>
        <taxon>Nephilidae</taxon>
        <taxon>Trichonephila</taxon>
    </lineage>
</organism>
<dbReference type="PANTHER" id="PTHR24413">
    <property type="entry name" value="SPECKLE-TYPE POZ PROTEIN"/>
    <property type="match status" value="1"/>
</dbReference>
<sequence>MLLYIYTATLPDLQWDSACNLYAAADKYEILGLKSKCSSFMKDNITIDNVLDLLILTDMHQDEDLKSAVQDYILNHRVIFNTNGWKLFMKTNVELAADLMYLKLKE</sequence>
<dbReference type="Proteomes" id="UP000887116">
    <property type="component" value="Unassembled WGS sequence"/>
</dbReference>
<accession>A0A8X6GZY0</accession>
<dbReference type="SUPFAM" id="SSF54695">
    <property type="entry name" value="POZ domain"/>
    <property type="match status" value="1"/>
</dbReference>
<reference evidence="1" key="1">
    <citation type="submission" date="2020-07" db="EMBL/GenBank/DDBJ databases">
        <title>Multicomponent nature underlies the extraordinary mechanical properties of spider dragline silk.</title>
        <authorList>
            <person name="Kono N."/>
            <person name="Nakamura H."/>
            <person name="Mori M."/>
            <person name="Yoshida Y."/>
            <person name="Ohtoshi R."/>
            <person name="Malay A.D."/>
            <person name="Moran D.A.P."/>
            <person name="Tomita M."/>
            <person name="Numata K."/>
            <person name="Arakawa K."/>
        </authorList>
    </citation>
    <scope>NUCLEOTIDE SEQUENCE</scope>
</reference>
<evidence type="ECO:0000313" key="1">
    <source>
        <dbReference type="EMBL" id="GFQ64397.1"/>
    </source>
</evidence>
<dbReference type="Gene3D" id="1.25.40.420">
    <property type="match status" value="1"/>
</dbReference>
<dbReference type="OrthoDB" id="6434910at2759"/>
<comment type="caution">
    <text evidence="1">The sequence shown here is derived from an EMBL/GenBank/DDBJ whole genome shotgun (WGS) entry which is preliminary data.</text>
</comment>
<gene>
    <name evidence="1" type="primary">NCL1_43668</name>
    <name evidence="1" type="ORF">TNCT_187761</name>
</gene>
<protein>
    <submittedName>
        <fullName evidence="1">Tdpoz1</fullName>
    </submittedName>
</protein>
<dbReference type="AlphaFoldDB" id="A0A8X6GZY0"/>
<keyword evidence="2" id="KW-1185">Reference proteome</keyword>
<dbReference type="EMBL" id="BMAO01020007">
    <property type="protein sequence ID" value="GFQ64397.1"/>
    <property type="molecule type" value="Genomic_DNA"/>
</dbReference>
<dbReference type="InterPro" id="IPR011333">
    <property type="entry name" value="SKP1/BTB/POZ_sf"/>
</dbReference>
<dbReference type="Gene3D" id="3.30.710.10">
    <property type="entry name" value="Potassium Channel Kv1.1, Chain A"/>
    <property type="match status" value="1"/>
</dbReference>